<dbReference type="EMBL" id="FN648531">
    <property type="protein sequence ID" value="CBJ26516.1"/>
    <property type="molecule type" value="Genomic_DNA"/>
</dbReference>
<dbReference type="EMBL" id="FN649750">
    <property type="protein sequence ID" value="CBJ26516.1"/>
    <property type="molecule type" value="Genomic_DNA"/>
</dbReference>
<keyword evidence="3" id="KW-1185">Reference proteome</keyword>
<dbReference type="OrthoDB" id="10401260at2759"/>
<gene>
    <name evidence="2" type="ORF">Esi_0034_0075</name>
</gene>
<evidence type="ECO:0000313" key="2">
    <source>
        <dbReference type="EMBL" id="CBJ26516.1"/>
    </source>
</evidence>
<dbReference type="Proteomes" id="UP000002630">
    <property type="component" value="Linkage Group LG25"/>
</dbReference>
<dbReference type="InParanoid" id="D7FY77"/>
<sequence>MDAEPCRLFVWNVASAARFCECTRHLDSVADQTLWEDSHGQLWLRVPFSSPLLRLFPCQQHSLTRCAKCGHDYRAHVEHTLKRRKDGDYDKFIREHARRVGGRGAQDYRGGSVFSDQQRTSRERVDASVGSLGSSSANGNKSGASNANGGISSGGIGNGAGWRRRLAVLAEAQRAALLQTSGIAVTSETARSAFKAVHDEKVKAEAAQEKRENKRRRRGDGGGATAGRRTSSSRVREDLDAERYGDGGERLRSRGGVADRGGGARRGGSRGSRSVGGGRGSSSRRKGETEDEVALRHLRAFDRIEYI</sequence>
<evidence type="ECO:0000313" key="3">
    <source>
        <dbReference type="Proteomes" id="UP000002630"/>
    </source>
</evidence>
<feature type="compositionally biased region" description="Basic and acidic residues" evidence="1">
    <location>
        <begin position="234"/>
        <end position="252"/>
    </location>
</feature>
<feature type="compositionally biased region" description="Gly residues" evidence="1">
    <location>
        <begin position="258"/>
        <end position="280"/>
    </location>
</feature>
<feature type="compositionally biased region" description="Low complexity" evidence="1">
    <location>
        <begin position="127"/>
        <end position="150"/>
    </location>
</feature>
<evidence type="ECO:0000256" key="1">
    <source>
        <dbReference type="SAM" id="MobiDB-lite"/>
    </source>
</evidence>
<organism evidence="2 3">
    <name type="scientific">Ectocarpus siliculosus</name>
    <name type="common">Brown alga</name>
    <name type="synonym">Conferva siliculosa</name>
    <dbReference type="NCBI Taxonomy" id="2880"/>
    <lineage>
        <taxon>Eukaryota</taxon>
        <taxon>Sar</taxon>
        <taxon>Stramenopiles</taxon>
        <taxon>Ochrophyta</taxon>
        <taxon>PX clade</taxon>
        <taxon>Phaeophyceae</taxon>
        <taxon>Ectocarpales</taxon>
        <taxon>Ectocarpaceae</taxon>
        <taxon>Ectocarpus</taxon>
    </lineage>
</organism>
<feature type="compositionally biased region" description="Basic and acidic residues" evidence="1">
    <location>
        <begin position="196"/>
        <end position="212"/>
    </location>
</feature>
<proteinExistence type="predicted"/>
<name>D7FY77_ECTSI</name>
<dbReference type="AlphaFoldDB" id="D7FY77"/>
<reference evidence="2 3" key="1">
    <citation type="journal article" date="2010" name="Nature">
        <title>The Ectocarpus genome and the independent evolution of multicellularity in brown algae.</title>
        <authorList>
            <person name="Cock J.M."/>
            <person name="Sterck L."/>
            <person name="Rouze P."/>
            <person name="Scornet D."/>
            <person name="Allen A.E."/>
            <person name="Amoutzias G."/>
            <person name="Anthouard V."/>
            <person name="Artiguenave F."/>
            <person name="Aury J.M."/>
            <person name="Badger J.H."/>
            <person name="Beszteri B."/>
            <person name="Billiau K."/>
            <person name="Bonnet E."/>
            <person name="Bothwell J.H."/>
            <person name="Bowler C."/>
            <person name="Boyen C."/>
            <person name="Brownlee C."/>
            <person name="Carrano C.J."/>
            <person name="Charrier B."/>
            <person name="Cho G.Y."/>
            <person name="Coelho S.M."/>
            <person name="Collen J."/>
            <person name="Corre E."/>
            <person name="Da Silva C."/>
            <person name="Delage L."/>
            <person name="Delaroque N."/>
            <person name="Dittami S.M."/>
            <person name="Doulbeau S."/>
            <person name="Elias M."/>
            <person name="Farnham G."/>
            <person name="Gachon C.M."/>
            <person name="Gschloessl B."/>
            <person name="Heesch S."/>
            <person name="Jabbari K."/>
            <person name="Jubin C."/>
            <person name="Kawai H."/>
            <person name="Kimura K."/>
            <person name="Kloareg B."/>
            <person name="Kupper F.C."/>
            <person name="Lang D."/>
            <person name="Le Bail A."/>
            <person name="Leblanc C."/>
            <person name="Lerouge P."/>
            <person name="Lohr M."/>
            <person name="Lopez P.J."/>
            <person name="Martens C."/>
            <person name="Maumus F."/>
            <person name="Michel G."/>
            <person name="Miranda-Saavedra D."/>
            <person name="Morales J."/>
            <person name="Moreau H."/>
            <person name="Motomura T."/>
            <person name="Nagasato C."/>
            <person name="Napoli C.A."/>
            <person name="Nelson D.R."/>
            <person name="Nyvall-Collen P."/>
            <person name="Peters A.F."/>
            <person name="Pommier C."/>
            <person name="Potin P."/>
            <person name="Poulain J."/>
            <person name="Quesneville H."/>
            <person name="Read B."/>
            <person name="Rensing S.A."/>
            <person name="Ritter A."/>
            <person name="Rousvoal S."/>
            <person name="Samanta M."/>
            <person name="Samson G."/>
            <person name="Schroeder D.C."/>
            <person name="Segurens B."/>
            <person name="Strittmatter M."/>
            <person name="Tonon T."/>
            <person name="Tregear J.W."/>
            <person name="Valentin K."/>
            <person name="von Dassow P."/>
            <person name="Yamagishi T."/>
            <person name="Van de Peer Y."/>
            <person name="Wincker P."/>
        </authorList>
    </citation>
    <scope>NUCLEOTIDE SEQUENCE [LARGE SCALE GENOMIC DNA]</scope>
    <source>
        <strain evidence="3">Ec32 / CCAP1310/4</strain>
    </source>
</reference>
<feature type="region of interest" description="Disordered" evidence="1">
    <location>
        <begin position="101"/>
        <end position="155"/>
    </location>
</feature>
<feature type="region of interest" description="Disordered" evidence="1">
    <location>
        <begin position="195"/>
        <end position="293"/>
    </location>
</feature>
<protein>
    <submittedName>
        <fullName evidence="2">Uncharacterized protein</fullName>
    </submittedName>
</protein>
<accession>D7FY77</accession>